<accession>Q143T6</accession>
<gene>
    <name evidence="1" type="ORF">Bxe_A3586</name>
</gene>
<sequence>MHHPAAAPHAPANRPAIDIREFVNPVLAHVALKQREYRASQMLLQDIHSSISFVTGGDGNECSAAPLRTAQPAVVIWGILK</sequence>
<organism evidence="1 2">
    <name type="scientific">Paraburkholderia xenovorans (strain LB400)</name>
    <dbReference type="NCBI Taxonomy" id="266265"/>
    <lineage>
        <taxon>Bacteria</taxon>
        <taxon>Pseudomonadati</taxon>
        <taxon>Pseudomonadota</taxon>
        <taxon>Betaproteobacteria</taxon>
        <taxon>Burkholderiales</taxon>
        <taxon>Burkholderiaceae</taxon>
        <taxon>Paraburkholderia</taxon>
    </lineage>
</organism>
<dbReference type="Proteomes" id="UP000001817">
    <property type="component" value="Chromosome 1"/>
</dbReference>
<evidence type="ECO:0000313" key="2">
    <source>
        <dbReference type="Proteomes" id="UP000001817"/>
    </source>
</evidence>
<protein>
    <submittedName>
        <fullName evidence="1">Uncharacterized protein</fullName>
    </submittedName>
</protein>
<keyword evidence="2" id="KW-1185">Reference proteome</keyword>
<proteinExistence type="predicted"/>
<name>Q143T6_PARXL</name>
<dbReference type="EMBL" id="CP000270">
    <property type="protein sequence ID" value="ABE29403.1"/>
    <property type="molecule type" value="Genomic_DNA"/>
</dbReference>
<evidence type="ECO:0000313" key="1">
    <source>
        <dbReference type="EMBL" id="ABE29403.1"/>
    </source>
</evidence>
<dbReference type="AlphaFoldDB" id="Q143T6"/>
<reference evidence="1 2" key="1">
    <citation type="journal article" date="2006" name="Proc. Natl. Acad. Sci. U.S.A.">
        <title>Burkholderia xenovorans LB400 harbors a multi-replicon, 9.73-Mbp genome shaped for versatility.</title>
        <authorList>
            <person name="Chain P.S."/>
            <person name="Denef V.J."/>
            <person name="Konstantinidis K.T."/>
            <person name="Vergez L.M."/>
            <person name="Agullo L."/>
            <person name="Reyes V.L."/>
            <person name="Hauser L."/>
            <person name="Cordova M."/>
            <person name="Gomez L."/>
            <person name="Gonzalez M."/>
            <person name="Land M."/>
            <person name="Lao V."/>
            <person name="Larimer F."/>
            <person name="LiPuma J.J."/>
            <person name="Mahenthiralingam E."/>
            <person name="Malfatti S.A."/>
            <person name="Marx C.J."/>
            <person name="Parnell J.J."/>
            <person name="Ramette A."/>
            <person name="Richardson P."/>
            <person name="Seeger M."/>
            <person name="Smith D."/>
            <person name="Spilker T."/>
            <person name="Sul W.J."/>
            <person name="Tsoi T.V."/>
            <person name="Ulrich L.E."/>
            <person name="Zhulin I.B."/>
            <person name="Tiedje J.M."/>
        </authorList>
    </citation>
    <scope>NUCLEOTIDE SEQUENCE [LARGE SCALE GENOMIC DNA]</scope>
    <source>
        <strain evidence="1 2">LB400</strain>
    </source>
</reference>
<dbReference type="KEGG" id="bxe:Bxe_A3586"/>